<evidence type="ECO:0000313" key="1">
    <source>
        <dbReference type="EMBL" id="CAH6721457.1"/>
    </source>
</evidence>
<name>A0ACA9Y9F8_9ASCO</name>
<accession>A0ACA9Y9F8</accession>
<evidence type="ECO:0000313" key="2">
    <source>
        <dbReference type="Proteomes" id="UP001152531"/>
    </source>
</evidence>
<dbReference type="Proteomes" id="UP001152531">
    <property type="component" value="Unassembled WGS sequence"/>
</dbReference>
<proteinExistence type="predicted"/>
<keyword evidence="2" id="KW-1185">Reference proteome</keyword>
<protein>
    <submittedName>
        <fullName evidence="1">Uncharacterized protein</fullName>
    </submittedName>
</protein>
<sequence>MTKTRAKRKSHKCDNCRKLKIACDRVRPSCEYCVATNRTCVYEADSLVFASDLNATSESSIDPSPTSSDGIENYLVFYPINDMVNQLSISRFELKLMKFFNDSYLPSLIEKRQMDVNVKFQIPYTWTISRVLRQTVYSLSCLVLYNSDDRGKKYLREDIEGEMSDQELYFKTMDYFNQCLPLHQKSVDLLGAGTPTVQSVDHALEMVLSSVLLYTFLILQPFNVLPLVCNEGGPDLLSMIKGMKLYMGPSFAMLAHTRFSSLSSLCGKSDFYYVNCIEEFFLTQHLRDQLVSIQGQYEFSMYLALEKSIDTLRGSLNNLIRYRNASCLYSWIFCMDQEVIELMRDGDYFGLKLLFYYSCFIIWCGLSDRPEMILSFCNQFKDYNFQHFGGWFDELDFYSYTLCLKPYQFPPESLESWEWFNPKSVVLKEFGSSDAAQDTESTNSTSSSGTPSFRVEASVESFQIPDNLTIEHDLGMIPIL</sequence>
<gene>
    <name evidence="1" type="ORF">CLIB1444_06S02608</name>
</gene>
<reference evidence="1" key="1">
    <citation type="submission" date="2022-06" db="EMBL/GenBank/DDBJ databases">
        <authorList>
            <person name="Legras J.-L."/>
            <person name="Devillers H."/>
            <person name="Grondin C."/>
        </authorList>
    </citation>
    <scope>NUCLEOTIDE SEQUENCE</scope>
    <source>
        <strain evidence="1">CLIB 1444</strain>
    </source>
</reference>
<organism evidence="1 2">
    <name type="scientific">[Candida] jaroonii</name>
    <dbReference type="NCBI Taxonomy" id="467808"/>
    <lineage>
        <taxon>Eukaryota</taxon>
        <taxon>Fungi</taxon>
        <taxon>Dikarya</taxon>
        <taxon>Ascomycota</taxon>
        <taxon>Saccharomycotina</taxon>
        <taxon>Pichiomycetes</taxon>
        <taxon>Debaryomycetaceae</taxon>
        <taxon>Yamadazyma</taxon>
    </lineage>
</organism>
<comment type="caution">
    <text evidence="1">The sequence shown here is derived from an EMBL/GenBank/DDBJ whole genome shotgun (WGS) entry which is preliminary data.</text>
</comment>
<dbReference type="EMBL" id="CALSDN010000006">
    <property type="protein sequence ID" value="CAH6721457.1"/>
    <property type="molecule type" value="Genomic_DNA"/>
</dbReference>